<dbReference type="InterPro" id="IPR036103">
    <property type="entry name" value="MYSc_Myo5"/>
</dbReference>
<evidence type="ECO:0000256" key="3">
    <source>
        <dbReference type="ARBA" id="ARBA00022840"/>
    </source>
</evidence>
<dbReference type="Gene3D" id="1.20.58.530">
    <property type="match status" value="1"/>
</dbReference>
<dbReference type="GO" id="GO:0051015">
    <property type="term" value="F:actin filament binding"/>
    <property type="evidence" value="ECO:0007669"/>
    <property type="project" value="TreeGrafter"/>
</dbReference>
<dbReference type="GO" id="GO:0005737">
    <property type="term" value="C:cytoplasm"/>
    <property type="evidence" value="ECO:0007669"/>
    <property type="project" value="TreeGrafter"/>
</dbReference>
<comment type="similarity">
    <text evidence="1 8">Belongs to the TRAFAC class myosin-kinesin ATPase superfamily. Myosin family.</text>
</comment>
<evidence type="ECO:0000256" key="1">
    <source>
        <dbReference type="ARBA" id="ARBA00008314"/>
    </source>
</evidence>
<evidence type="ECO:0000259" key="10">
    <source>
        <dbReference type="PROSITE" id="PS51126"/>
    </source>
</evidence>
<evidence type="ECO:0000313" key="12">
    <source>
        <dbReference type="EMBL" id="OQV26087.1"/>
    </source>
</evidence>
<dbReference type="InterPro" id="IPR036961">
    <property type="entry name" value="Kinesin_motor_dom_sf"/>
</dbReference>
<feature type="domain" description="Myosin motor" evidence="11">
    <location>
        <begin position="68"/>
        <end position="780"/>
    </location>
</feature>
<feature type="compositionally biased region" description="Low complexity" evidence="9">
    <location>
        <begin position="1126"/>
        <end position="1140"/>
    </location>
</feature>
<dbReference type="SMART" id="SM01132">
    <property type="entry name" value="DIL"/>
    <property type="match status" value="1"/>
</dbReference>
<dbReference type="InterPro" id="IPR001609">
    <property type="entry name" value="Myosin_head_motor_dom-like"/>
</dbReference>
<dbReference type="InterPro" id="IPR000048">
    <property type="entry name" value="IQ_motif_EF-hand-BS"/>
</dbReference>
<evidence type="ECO:0000256" key="8">
    <source>
        <dbReference type="PROSITE-ProRule" id="PRU00782"/>
    </source>
</evidence>
<dbReference type="Proteomes" id="UP000192578">
    <property type="component" value="Unassembled WGS sequence"/>
</dbReference>
<evidence type="ECO:0000259" key="11">
    <source>
        <dbReference type="PROSITE" id="PS51456"/>
    </source>
</evidence>
<dbReference type="PROSITE" id="PS50096">
    <property type="entry name" value="IQ"/>
    <property type="match status" value="5"/>
</dbReference>
<dbReference type="Pfam" id="PF00063">
    <property type="entry name" value="Myosin_head"/>
    <property type="match status" value="1"/>
</dbReference>
<dbReference type="Pfam" id="PF00612">
    <property type="entry name" value="IQ"/>
    <property type="match status" value="3"/>
</dbReference>
<evidence type="ECO:0000256" key="4">
    <source>
        <dbReference type="ARBA" id="ARBA00023054"/>
    </source>
</evidence>
<evidence type="ECO:0000313" key="13">
    <source>
        <dbReference type="Proteomes" id="UP000192578"/>
    </source>
</evidence>
<evidence type="ECO:0000256" key="6">
    <source>
        <dbReference type="ARBA" id="ARBA00023175"/>
    </source>
</evidence>
<feature type="region of interest" description="Disordered" evidence="9">
    <location>
        <begin position="606"/>
        <end position="650"/>
    </location>
</feature>
<gene>
    <name evidence="12" type="ORF">BV898_00214</name>
</gene>
<evidence type="ECO:0000256" key="2">
    <source>
        <dbReference type="ARBA" id="ARBA00022741"/>
    </source>
</evidence>
<keyword evidence="2 8" id="KW-0547">Nucleotide-binding</keyword>
<feature type="compositionally biased region" description="Polar residues" evidence="9">
    <location>
        <begin position="617"/>
        <end position="636"/>
    </location>
</feature>
<dbReference type="GO" id="GO:0016459">
    <property type="term" value="C:myosin complex"/>
    <property type="evidence" value="ECO:0007669"/>
    <property type="project" value="UniProtKB-KW"/>
</dbReference>
<evidence type="ECO:0000256" key="9">
    <source>
        <dbReference type="SAM" id="MobiDB-lite"/>
    </source>
</evidence>
<evidence type="ECO:0000256" key="7">
    <source>
        <dbReference type="ARBA" id="ARBA00023203"/>
    </source>
</evidence>
<dbReference type="InterPro" id="IPR027417">
    <property type="entry name" value="P-loop_NTPase"/>
</dbReference>
<keyword evidence="13" id="KW-1185">Reference proteome</keyword>
<feature type="binding site" evidence="8">
    <location>
        <begin position="162"/>
        <end position="169"/>
    </location>
    <ligand>
        <name>ATP</name>
        <dbReference type="ChEBI" id="CHEBI:30616"/>
    </ligand>
</feature>
<evidence type="ECO:0000256" key="5">
    <source>
        <dbReference type="ARBA" id="ARBA00023123"/>
    </source>
</evidence>
<keyword evidence="7 8" id="KW-0009">Actin-binding</keyword>
<keyword evidence="3 8" id="KW-0067">ATP-binding</keyword>
<dbReference type="SMART" id="SM00242">
    <property type="entry name" value="MYSc"/>
    <property type="match status" value="1"/>
</dbReference>
<dbReference type="GO" id="GO:0000146">
    <property type="term" value="F:microfilament motor activity"/>
    <property type="evidence" value="ECO:0007669"/>
    <property type="project" value="TreeGrafter"/>
</dbReference>
<dbReference type="Gene3D" id="1.20.120.720">
    <property type="entry name" value="Myosin VI head, motor domain, U50 subdomain"/>
    <property type="match status" value="1"/>
</dbReference>
<dbReference type="FunFam" id="1.10.10.820:FF:000001">
    <property type="entry name" value="Myosin heavy chain"/>
    <property type="match status" value="1"/>
</dbReference>
<dbReference type="PANTHER" id="PTHR13140:SF706">
    <property type="entry name" value="DILUTE CLASS UNCONVENTIONAL MYOSIN, ISOFORM C"/>
    <property type="match status" value="1"/>
</dbReference>
<dbReference type="Gene3D" id="6.20.240.20">
    <property type="match status" value="1"/>
</dbReference>
<dbReference type="InterPro" id="IPR002710">
    <property type="entry name" value="Dilute_dom"/>
</dbReference>
<protein>
    <submittedName>
        <fullName evidence="12">Unconventional myosin-Vb</fullName>
    </submittedName>
</protein>
<dbReference type="PRINTS" id="PR00193">
    <property type="entry name" value="MYOSINHEAVY"/>
</dbReference>
<feature type="region of interest" description="Actin-binding" evidence="8">
    <location>
        <begin position="659"/>
        <end position="681"/>
    </location>
</feature>
<comment type="caution">
    <text evidence="12">The sequence shown here is derived from an EMBL/GenBank/DDBJ whole genome shotgun (WGS) entry which is preliminary data.</text>
</comment>
<dbReference type="OrthoDB" id="6108017at2759"/>
<reference evidence="13" key="1">
    <citation type="submission" date="2017-01" db="EMBL/GenBank/DDBJ databases">
        <title>Comparative genomics of anhydrobiosis in the tardigrade Hypsibius dujardini.</title>
        <authorList>
            <person name="Yoshida Y."/>
            <person name="Koutsovoulos G."/>
            <person name="Laetsch D."/>
            <person name="Stevens L."/>
            <person name="Kumar S."/>
            <person name="Horikawa D."/>
            <person name="Ishino K."/>
            <person name="Komine S."/>
            <person name="Tomita M."/>
            <person name="Blaxter M."/>
            <person name="Arakawa K."/>
        </authorList>
    </citation>
    <scope>NUCLEOTIDE SEQUENCE [LARGE SCALE GENOMIC DNA]</scope>
    <source>
        <strain evidence="13">Z151</strain>
    </source>
</reference>
<dbReference type="EMBL" id="MTYJ01000001">
    <property type="protein sequence ID" value="OQV26087.1"/>
    <property type="molecule type" value="Genomic_DNA"/>
</dbReference>
<dbReference type="PANTHER" id="PTHR13140">
    <property type="entry name" value="MYOSIN"/>
    <property type="match status" value="1"/>
</dbReference>
<feature type="domain" description="Dilute" evidence="10">
    <location>
        <begin position="1495"/>
        <end position="1769"/>
    </location>
</feature>
<keyword evidence="4" id="KW-0175">Coiled coil</keyword>
<dbReference type="SMART" id="SM00015">
    <property type="entry name" value="IQ"/>
    <property type="match status" value="6"/>
</dbReference>
<feature type="compositionally biased region" description="Basic and acidic residues" evidence="9">
    <location>
        <begin position="1101"/>
        <end position="1117"/>
    </location>
</feature>
<dbReference type="GO" id="GO:0016020">
    <property type="term" value="C:membrane"/>
    <property type="evidence" value="ECO:0007669"/>
    <property type="project" value="TreeGrafter"/>
</dbReference>
<dbReference type="Gene3D" id="3.40.850.10">
    <property type="entry name" value="Kinesin motor domain"/>
    <property type="match status" value="1"/>
</dbReference>
<organism evidence="12 13">
    <name type="scientific">Hypsibius exemplaris</name>
    <name type="common">Freshwater tardigrade</name>
    <dbReference type="NCBI Taxonomy" id="2072580"/>
    <lineage>
        <taxon>Eukaryota</taxon>
        <taxon>Metazoa</taxon>
        <taxon>Ecdysozoa</taxon>
        <taxon>Tardigrada</taxon>
        <taxon>Eutardigrada</taxon>
        <taxon>Parachela</taxon>
        <taxon>Hypsibioidea</taxon>
        <taxon>Hypsibiidae</taxon>
        <taxon>Hypsibius</taxon>
    </lineage>
</organism>
<dbReference type="SUPFAM" id="SSF52540">
    <property type="entry name" value="P-loop containing nucleoside triphosphate hydrolases"/>
    <property type="match status" value="2"/>
</dbReference>
<dbReference type="CDD" id="cd01380">
    <property type="entry name" value="MYSc_Myo5"/>
    <property type="match status" value="1"/>
</dbReference>
<name>A0A1W0XF45_HYPEX</name>
<dbReference type="PROSITE" id="PS51456">
    <property type="entry name" value="MYOSIN_MOTOR"/>
    <property type="match status" value="1"/>
</dbReference>
<keyword evidence="5 8" id="KW-0518">Myosin</keyword>
<sequence length="1821" mass="207353">MTTQELYTKGTSVWLPSDETVWQLGTLVDDFAVGNTTLDVRVENGSIFTVKVANEKGFPPLRNPEIFRGLSDLTQLSYLHEPAVLHNLRVRFAEYKTIYTYCGIVLVAINPYQEMNIYDNGTMETYRGCAMGELDPHIFAIAEEAFTKMEREDRDQSIIVSGESGAGKTVSAKYVMRYVAEAKGSTTNEHNVEKRVLATNPIMEAIGNAKTTRNDNSSRFGKFIEIDFDKHFAITGAKMRTYLLEKSRVVFQSPDERNYHIFYQLCAAAKERPRDYVELRLDAPEEFRYTNQGQNTVITGVDDFEAFQETCYALDLLSFPQEDQYIMFRILAAILHLGDIRFIPLNDDSSSVVDNDPHLSIFASLLGINASQMSMWLTKKKLVTVKDQMTKSLRLQEAEAGRDAFAKHIYSRLFNWVVGHVNRKLIPDRQPHHFIGVLDIYGFETFQKNSFEQFCINYANEKLQQQFVIHVFKLEQEEYIKEEIEWTMIDFFDNQPCIDLIEGRLGILDLLDEECRMPKGSDGTWNRKMISTAKDKEKAADKSWKYFEKPRFSEESFIINHFADKVEYDSDGFLDKNRDTMNEEFVNLLRASEFPLVAQLFQDGTPETLTAGKSPPRTGSTPTKAASGFTHSNTPTPRAAGAAHKSHTQSVGSQFQDSLRALMDTLNRTTPHYVRCIKPNDEKAAFGFDPKRAIQQLRACGVLETIRISAAGYPSRWTYKDFFVRYRVMCRSKEIDRTNIRKTVEIIVTKLIDDRDKYKFGKTMIFFRAGQVAYMEKLRADRRMACGLIIQKIFRGRAARRKYLEMRRAALAIQTAARGYLARKHYQHLRRSAAALKIQTAFRGYQQRKKFATLRSMAIRMQALTRGKAARKMYQARLLDKLAVGIQSIARGFMARRRYQKQLRRIILVQSCIRRFLAKRKLKALKIQARDVNHVKQLNKGLENKIFTLQQKVDELNGELVTRRKMDAEVLELRTKAAGLRQLEADLHSRTSEIALLHATIAELRTTISTHERHTESLTEDIRNLRSTVITKDQQAAEQSSKHAEEMQTLRRENQALHEVSKSQSGLLTKEYDERIGTLERDLLEEREARQRALDDLDRVRQRHSNLEDQMKIEGRQARSLQRTPSDASNDSDNSATASTVFVPEIGDDGYSTQRSKATSRRGAHNGWPGFHLDSTSPKPGMDGFVEDDGVVGDANHSADGLFTGIDAAGMDEVQVLREQNSILKHQLEMRPAVDEIVSEKIKRHLEVNLALRSSLARCQSALSGPLDEAKMDELRASLAILTEQTTDDLATSIPNVTVDDVGTLDPTSLNQLFLSLREALAIQATETRQLMTGRNVLSERYTQLMKENDCLKIMLANLSKSSNLRDGLSRLAEDTTKTMIANETLLKENKGLKKKVHQLEKALGQRDGTSAVNILNDADLEDDVPLIQHLKAGHMGMIEYPQSATEHLVRCLTSVPPELASTLNYPGLPAYLLFMAVRYTDQINNEKAVKELLSGAKNAIQNVLKNKKAGMEHFAMWLLNGLRLVDLMKQYSGDEKYQRVNTLKQNQHALRQFDLSAFRQQYDDLCVSIYRSLVTFMQRELKDDAAKAIIEHESVLGLKEPGTLPRRWRTKSPAECFTSTMTKLNQFFRMVTQDHALDPSLVRQIFKQLLYCLSANSVNFLMQSQKTCTFVVGIQIRANLSQIHEFVRLHSATFHGDDIMQALAAITECAHIFQARKAKEEDIDGIISMSKFLSNAQIIKLLQNYSPAEAYDAVTPEFVQKIQTRLQDRPEPTAPGLQPGSYILSTDYVYPVVFPYTPSNVELDTIQIPKSLHMEFVKKI</sequence>
<proteinExistence type="inferred from homology"/>
<accession>A0A1W0XF45</accession>
<feature type="region of interest" description="Disordered" evidence="9">
    <location>
        <begin position="1101"/>
        <end position="1177"/>
    </location>
</feature>
<dbReference type="Pfam" id="PF01843">
    <property type="entry name" value="DIL"/>
    <property type="match status" value="1"/>
</dbReference>
<dbReference type="PROSITE" id="PS51126">
    <property type="entry name" value="DILUTE"/>
    <property type="match status" value="1"/>
</dbReference>
<dbReference type="Gene3D" id="1.10.10.820">
    <property type="match status" value="1"/>
</dbReference>
<dbReference type="Gene3D" id="1.20.5.190">
    <property type="match status" value="3"/>
</dbReference>
<dbReference type="GO" id="GO:0005524">
    <property type="term" value="F:ATP binding"/>
    <property type="evidence" value="ECO:0007669"/>
    <property type="project" value="UniProtKB-UniRule"/>
</dbReference>
<dbReference type="GO" id="GO:0007015">
    <property type="term" value="P:actin filament organization"/>
    <property type="evidence" value="ECO:0007669"/>
    <property type="project" value="TreeGrafter"/>
</dbReference>
<keyword evidence="6 8" id="KW-0505">Motor protein</keyword>